<evidence type="ECO:0000313" key="2">
    <source>
        <dbReference type="EMBL" id="CBX97006.1"/>
    </source>
</evidence>
<name>E5A0E6_LEPMJ</name>
<dbReference type="EMBL" id="FP929130">
    <property type="protein sequence ID" value="CBX97006.1"/>
    <property type="molecule type" value="Genomic_DNA"/>
</dbReference>
<dbReference type="InParanoid" id="E5A0E6"/>
<organism evidence="3">
    <name type="scientific">Leptosphaeria maculans (strain JN3 / isolate v23.1.3 / race Av1-4-5-6-7-8)</name>
    <name type="common">Blackleg fungus</name>
    <name type="synonym">Phoma lingam</name>
    <dbReference type="NCBI Taxonomy" id="985895"/>
    <lineage>
        <taxon>Eukaryota</taxon>
        <taxon>Fungi</taxon>
        <taxon>Dikarya</taxon>
        <taxon>Ascomycota</taxon>
        <taxon>Pezizomycotina</taxon>
        <taxon>Dothideomycetes</taxon>
        <taxon>Pleosporomycetidae</taxon>
        <taxon>Pleosporales</taxon>
        <taxon>Pleosporineae</taxon>
        <taxon>Leptosphaeriaceae</taxon>
        <taxon>Plenodomus</taxon>
        <taxon>Plenodomus lingam/Leptosphaeria maculans species complex</taxon>
    </lineage>
</organism>
<reference evidence="3" key="1">
    <citation type="journal article" date="2011" name="Nat. Commun.">
        <title>Effector diversification within compartments of the Leptosphaeria maculans genome affected by Repeat-Induced Point mutations.</title>
        <authorList>
            <person name="Rouxel T."/>
            <person name="Grandaubert J."/>
            <person name="Hane J.K."/>
            <person name="Hoede C."/>
            <person name="van de Wouw A.P."/>
            <person name="Couloux A."/>
            <person name="Dominguez V."/>
            <person name="Anthouard V."/>
            <person name="Bally P."/>
            <person name="Bourras S."/>
            <person name="Cozijnsen A.J."/>
            <person name="Ciuffetti L.M."/>
            <person name="Degrave A."/>
            <person name="Dilmaghani A."/>
            <person name="Duret L."/>
            <person name="Fudal I."/>
            <person name="Goodwin S.B."/>
            <person name="Gout L."/>
            <person name="Glaser N."/>
            <person name="Linglin J."/>
            <person name="Kema G.H.J."/>
            <person name="Lapalu N."/>
            <person name="Lawrence C.B."/>
            <person name="May K."/>
            <person name="Meyer M."/>
            <person name="Ollivier B."/>
            <person name="Poulain J."/>
            <person name="Schoch C.L."/>
            <person name="Simon A."/>
            <person name="Spatafora J.W."/>
            <person name="Stachowiak A."/>
            <person name="Turgeon B.G."/>
            <person name="Tyler B.M."/>
            <person name="Vincent D."/>
            <person name="Weissenbach J."/>
            <person name="Amselem J."/>
            <person name="Quesneville H."/>
            <person name="Oliver R.P."/>
            <person name="Wincker P."/>
            <person name="Balesdent M.-H."/>
            <person name="Howlett B.J."/>
        </authorList>
    </citation>
    <scope>NUCLEOTIDE SEQUENCE [LARGE SCALE GENOMIC DNA]</scope>
    <source>
        <strain evidence="3">JN3 / isolate v23.1.3 / race Av1-4-5-6-7-8</strain>
    </source>
</reference>
<dbReference type="AlphaFoldDB" id="E5A0E6"/>
<feature type="compositionally biased region" description="Basic residues" evidence="1">
    <location>
        <begin position="45"/>
        <end position="58"/>
    </location>
</feature>
<feature type="region of interest" description="Disordered" evidence="1">
    <location>
        <begin position="1"/>
        <end position="70"/>
    </location>
</feature>
<sequence length="126" mass="14157">MTTDSEADMDLLSASSEPELEPALDNERTIKRLKSAASPRNSKAAGRRSKTRLSKRGSRSSLRREREERAVTVVPDGVKVPHVPALPESVRGKKVVVFEDENAMREREWDSDGDEDMYGGLEHEMF</sequence>
<feature type="region of interest" description="Disordered" evidence="1">
    <location>
        <begin position="106"/>
        <end position="126"/>
    </location>
</feature>
<accession>E5A0E6</accession>
<keyword evidence="3" id="KW-1185">Reference proteome</keyword>
<protein>
    <submittedName>
        <fullName evidence="2">Predicted protein</fullName>
    </submittedName>
</protein>
<dbReference type="VEuPathDB" id="FungiDB:LEMA_P101370.1"/>
<proteinExistence type="predicted"/>
<evidence type="ECO:0000256" key="1">
    <source>
        <dbReference type="SAM" id="MobiDB-lite"/>
    </source>
</evidence>
<dbReference type="Proteomes" id="UP000002668">
    <property type="component" value="Genome"/>
</dbReference>
<dbReference type="OrthoDB" id="5226996at2759"/>
<dbReference type="HOGENOM" id="CLU_1981982_0_0_1"/>
<dbReference type="STRING" id="985895.E5A0E6"/>
<gene>
    <name evidence="2" type="ORF">LEMA_P101370.1</name>
</gene>
<evidence type="ECO:0000313" key="3">
    <source>
        <dbReference type="Proteomes" id="UP000002668"/>
    </source>
</evidence>